<keyword evidence="8" id="KW-0812">Transmembrane</keyword>
<feature type="transmembrane region" description="Helical" evidence="8">
    <location>
        <begin position="406"/>
        <end position="430"/>
    </location>
</feature>
<dbReference type="InterPro" id="IPR018097">
    <property type="entry name" value="EGF_Ca-bd_CS"/>
</dbReference>
<dbReference type="Pfam" id="PF07645">
    <property type="entry name" value="EGF_CA"/>
    <property type="match status" value="3"/>
</dbReference>
<evidence type="ECO:0000256" key="8">
    <source>
        <dbReference type="SAM" id="Phobius"/>
    </source>
</evidence>
<evidence type="ECO:0000256" key="3">
    <source>
        <dbReference type="ARBA" id="ARBA00022737"/>
    </source>
</evidence>
<keyword evidence="2" id="KW-0732">Signal</keyword>
<evidence type="ECO:0000259" key="9">
    <source>
        <dbReference type="PROSITE" id="PS50026"/>
    </source>
</evidence>
<dbReference type="InterPro" id="IPR024730">
    <property type="entry name" value="MSP1_EGF_1"/>
</dbReference>
<feature type="domain" description="EGF-like" evidence="9">
    <location>
        <begin position="211"/>
        <end position="250"/>
    </location>
</feature>
<evidence type="ECO:0000313" key="11">
    <source>
        <dbReference type="Proteomes" id="UP001374579"/>
    </source>
</evidence>
<keyword evidence="4" id="KW-1015">Disulfide bond</keyword>
<dbReference type="Gene3D" id="2.170.300.10">
    <property type="entry name" value="Tie2 ligand-binding domain superfamily"/>
    <property type="match status" value="1"/>
</dbReference>
<dbReference type="FunFam" id="2.10.25.10:FF:000005">
    <property type="entry name" value="Fibrillin 2"/>
    <property type="match status" value="1"/>
</dbReference>
<evidence type="ECO:0000256" key="2">
    <source>
        <dbReference type="ARBA" id="ARBA00022729"/>
    </source>
</evidence>
<dbReference type="EMBL" id="JBAMIC010000021">
    <property type="protein sequence ID" value="KAK7092654.1"/>
    <property type="molecule type" value="Genomic_DNA"/>
</dbReference>
<dbReference type="PROSITE" id="PS00010">
    <property type="entry name" value="ASX_HYDROXYL"/>
    <property type="match status" value="3"/>
</dbReference>
<dbReference type="CDD" id="cd00054">
    <property type="entry name" value="EGF_CA"/>
    <property type="match status" value="4"/>
</dbReference>
<sequence>MSQVTCPDHSECMNTVGSYECQCLTGFVKNSTGLCAECPEGTHGTNCSSYCACNSTNVASCDHVNGMCSCKAGWEHVTCDDDIDECNTSRVTCPAQSECVNTAGSYACLCLTGFVKNSTGLCAECDKDTYGTSCSEQCNCTLNAESCSHVDGACVCKTGWNGSRCENDVNECLTNQSSCPGDHMICVNEFGGFNCTCEEGYTKNGSNSCIDVDECLNERDNGCKQECSNTIGSYLCSCSPGFVGSGNDCRELTRIGMTVEMQITAPKAISDNTSETYKEWKYMAKNALYKKLKPQVPGLQAVIIKSLRLGSLVIDYDAAIDNETHPDAATDLTVAVMDLAKGQLTIDNQTANVSLTMNEMKVDTTTLACDVFKTVTPCPAKQECQIKDGAPGCQALTPDSGDQRPLYIAGVVGGLFVLATVLVVIVTLSLRRRRASTKKASAKDNGRDTVPAERTFTSISGKLQRSSSDRAASVASGSSLPSSRRMWRPYSP</sequence>
<keyword evidence="1 6" id="KW-0245">EGF-like domain</keyword>
<dbReference type="SUPFAM" id="SSF57196">
    <property type="entry name" value="EGF/Laminin"/>
    <property type="match status" value="2"/>
</dbReference>
<keyword evidence="3" id="KW-0677">Repeat</keyword>
<dbReference type="PROSITE" id="PS50026">
    <property type="entry name" value="EGF_3"/>
    <property type="match status" value="2"/>
</dbReference>
<comment type="caution">
    <text evidence="10">The sequence shown here is derived from an EMBL/GenBank/DDBJ whole genome shotgun (WGS) entry which is preliminary data.</text>
</comment>
<dbReference type="Gene3D" id="2.10.25.10">
    <property type="entry name" value="Laminin"/>
    <property type="match status" value="3"/>
</dbReference>
<dbReference type="InterPro" id="IPR009030">
    <property type="entry name" value="Growth_fac_rcpt_cys_sf"/>
</dbReference>
<gene>
    <name evidence="10" type="ORF">V1264_008367</name>
</gene>
<keyword evidence="11" id="KW-1185">Reference proteome</keyword>
<dbReference type="Proteomes" id="UP001374579">
    <property type="component" value="Unassembled WGS sequence"/>
</dbReference>
<name>A0AAN9ATD5_9CAEN</name>
<feature type="compositionally biased region" description="Low complexity" evidence="7">
    <location>
        <begin position="469"/>
        <end position="483"/>
    </location>
</feature>
<dbReference type="FunFam" id="2.10.25.10:FF:000038">
    <property type="entry name" value="Fibrillin 2"/>
    <property type="match status" value="1"/>
</dbReference>
<dbReference type="PANTHER" id="PTHR24039:SF53">
    <property type="entry name" value="EGF-LIKE DOMAIN-CONTAINING PROTEIN"/>
    <property type="match status" value="1"/>
</dbReference>
<evidence type="ECO:0000256" key="4">
    <source>
        <dbReference type="ARBA" id="ARBA00023157"/>
    </source>
</evidence>
<dbReference type="SMART" id="SM00179">
    <property type="entry name" value="EGF_CA"/>
    <property type="match status" value="4"/>
</dbReference>
<evidence type="ECO:0000256" key="7">
    <source>
        <dbReference type="SAM" id="MobiDB-lite"/>
    </source>
</evidence>
<dbReference type="GO" id="GO:0005509">
    <property type="term" value="F:calcium ion binding"/>
    <property type="evidence" value="ECO:0007669"/>
    <property type="project" value="InterPro"/>
</dbReference>
<keyword evidence="5" id="KW-0325">Glycoprotein</keyword>
<dbReference type="InterPro" id="IPR001881">
    <property type="entry name" value="EGF-like_Ca-bd_dom"/>
</dbReference>
<dbReference type="Pfam" id="PF12946">
    <property type="entry name" value="EGF_MSP1_1"/>
    <property type="match status" value="1"/>
</dbReference>
<dbReference type="PANTHER" id="PTHR24039">
    <property type="entry name" value="FIBRILLIN-RELATED"/>
    <property type="match status" value="1"/>
</dbReference>
<keyword evidence="8" id="KW-0472">Membrane</keyword>
<evidence type="ECO:0000256" key="6">
    <source>
        <dbReference type="PROSITE-ProRule" id="PRU00076"/>
    </source>
</evidence>
<protein>
    <recommendedName>
        <fullName evidence="9">EGF-like domain-containing protein</fullName>
    </recommendedName>
</protein>
<feature type="domain" description="EGF-like" evidence="9">
    <location>
        <begin position="82"/>
        <end position="123"/>
    </location>
</feature>
<evidence type="ECO:0000313" key="10">
    <source>
        <dbReference type="EMBL" id="KAK7092654.1"/>
    </source>
</evidence>
<dbReference type="PROSITE" id="PS01187">
    <property type="entry name" value="EGF_CA"/>
    <property type="match status" value="2"/>
</dbReference>
<evidence type="ECO:0000256" key="1">
    <source>
        <dbReference type="ARBA" id="ARBA00022536"/>
    </source>
</evidence>
<reference evidence="10 11" key="1">
    <citation type="submission" date="2024-02" db="EMBL/GenBank/DDBJ databases">
        <title>Chromosome-scale genome assembly of the rough periwinkle Littorina saxatilis.</title>
        <authorList>
            <person name="De Jode A."/>
            <person name="Faria R."/>
            <person name="Formenti G."/>
            <person name="Sims Y."/>
            <person name="Smith T.P."/>
            <person name="Tracey A."/>
            <person name="Wood J.M.D."/>
            <person name="Zagrodzka Z.B."/>
            <person name="Johannesson K."/>
            <person name="Butlin R.K."/>
            <person name="Leder E.H."/>
        </authorList>
    </citation>
    <scope>NUCLEOTIDE SEQUENCE [LARGE SCALE GENOMIC DNA]</scope>
    <source>
        <strain evidence="10">Snail1</strain>
        <tissue evidence="10">Muscle</tissue>
    </source>
</reference>
<dbReference type="SMART" id="SM00181">
    <property type="entry name" value="EGF"/>
    <property type="match status" value="5"/>
</dbReference>
<keyword evidence="8" id="KW-1133">Transmembrane helix</keyword>
<evidence type="ECO:0000256" key="5">
    <source>
        <dbReference type="ARBA" id="ARBA00023180"/>
    </source>
</evidence>
<feature type="compositionally biased region" description="Basic and acidic residues" evidence="7">
    <location>
        <begin position="441"/>
        <end position="451"/>
    </location>
</feature>
<accession>A0AAN9ATD5</accession>
<dbReference type="PROSITE" id="PS01186">
    <property type="entry name" value="EGF_2"/>
    <property type="match status" value="2"/>
</dbReference>
<proteinExistence type="predicted"/>
<dbReference type="InterPro" id="IPR049883">
    <property type="entry name" value="NOTCH1_EGF-like"/>
</dbReference>
<dbReference type="AlphaFoldDB" id="A0AAN9ATD5"/>
<feature type="region of interest" description="Disordered" evidence="7">
    <location>
        <begin position="436"/>
        <end position="492"/>
    </location>
</feature>
<dbReference type="InterPro" id="IPR000742">
    <property type="entry name" value="EGF"/>
</dbReference>
<dbReference type="InterPro" id="IPR000152">
    <property type="entry name" value="EGF-type_Asp/Asn_hydroxyl_site"/>
</dbReference>
<comment type="caution">
    <text evidence="6">Lacks conserved residue(s) required for the propagation of feature annotation.</text>
</comment>
<organism evidence="10 11">
    <name type="scientific">Littorina saxatilis</name>
    <dbReference type="NCBI Taxonomy" id="31220"/>
    <lineage>
        <taxon>Eukaryota</taxon>
        <taxon>Metazoa</taxon>
        <taxon>Spiralia</taxon>
        <taxon>Lophotrochozoa</taxon>
        <taxon>Mollusca</taxon>
        <taxon>Gastropoda</taxon>
        <taxon>Caenogastropoda</taxon>
        <taxon>Littorinimorpha</taxon>
        <taxon>Littorinoidea</taxon>
        <taxon>Littorinidae</taxon>
        <taxon>Littorina</taxon>
    </lineage>
</organism>
<dbReference type="SUPFAM" id="SSF57184">
    <property type="entry name" value="Growth factor receptor domain"/>
    <property type="match status" value="1"/>
</dbReference>
<dbReference type="PRINTS" id="PR00011">
    <property type="entry name" value="EGFLAMININ"/>
</dbReference>
<feature type="compositionally biased region" description="Polar residues" evidence="7">
    <location>
        <begin position="455"/>
        <end position="465"/>
    </location>
</feature>